<keyword evidence="1" id="KW-1133">Transmembrane helix</keyword>
<keyword evidence="3" id="KW-1185">Reference proteome</keyword>
<feature type="transmembrane region" description="Helical" evidence="1">
    <location>
        <begin position="161"/>
        <end position="181"/>
    </location>
</feature>
<evidence type="ECO:0000313" key="3">
    <source>
        <dbReference type="Proteomes" id="UP000676967"/>
    </source>
</evidence>
<proteinExistence type="predicted"/>
<name>A0ABM7M819_9ACTN</name>
<keyword evidence="1" id="KW-0812">Transmembrane</keyword>
<sequence length="212" mass="23126">MACVSREPGTMNSISYFEAWRQWFAGQDVRGSSMLGVQILWWGRIGKIVSMAGALTILADLAGPARLSAFGSNLEEVFKALSWLPMYLLRRTGLVNFGEDVHSGVANFVAFLMLLSGYAYLVQQFLWSNLRERYGVVIGAFFVVVLWVVFCLAVISASALAAAIPIFLGWALDKLVIGPLARVLSSGTAAKRIEVTGLLVTLLGFHFDLLSS</sequence>
<keyword evidence="1" id="KW-0472">Membrane</keyword>
<feature type="transmembrane region" description="Helical" evidence="1">
    <location>
        <begin position="134"/>
        <end position="155"/>
    </location>
</feature>
<organism evidence="2 3">
    <name type="scientific">Actinoplanes ianthinogenes</name>
    <dbReference type="NCBI Taxonomy" id="122358"/>
    <lineage>
        <taxon>Bacteria</taxon>
        <taxon>Bacillati</taxon>
        <taxon>Actinomycetota</taxon>
        <taxon>Actinomycetes</taxon>
        <taxon>Micromonosporales</taxon>
        <taxon>Micromonosporaceae</taxon>
        <taxon>Actinoplanes</taxon>
    </lineage>
</organism>
<dbReference type="Proteomes" id="UP000676967">
    <property type="component" value="Chromosome"/>
</dbReference>
<reference evidence="2 3" key="1">
    <citation type="submission" date="2020-08" db="EMBL/GenBank/DDBJ databases">
        <title>Whole genome shotgun sequence of Actinoplanes ianthinogenes NBRC 13996.</title>
        <authorList>
            <person name="Komaki H."/>
            <person name="Tamura T."/>
        </authorList>
    </citation>
    <scope>NUCLEOTIDE SEQUENCE [LARGE SCALE GENOMIC DNA]</scope>
    <source>
        <strain evidence="2 3">NBRC 13996</strain>
    </source>
</reference>
<dbReference type="EMBL" id="AP023356">
    <property type="protein sequence ID" value="BCJ47772.1"/>
    <property type="molecule type" value="Genomic_DNA"/>
</dbReference>
<protein>
    <submittedName>
        <fullName evidence="2">Uncharacterized protein</fullName>
    </submittedName>
</protein>
<accession>A0ABM7M819</accession>
<evidence type="ECO:0000256" key="1">
    <source>
        <dbReference type="SAM" id="Phobius"/>
    </source>
</evidence>
<feature type="transmembrane region" description="Helical" evidence="1">
    <location>
        <begin position="104"/>
        <end position="122"/>
    </location>
</feature>
<evidence type="ECO:0000313" key="2">
    <source>
        <dbReference type="EMBL" id="BCJ47772.1"/>
    </source>
</evidence>
<gene>
    <name evidence="2" type="ORF">Aiant_84290</name>
</gene>